<dbReference type="InterPro" id="IPR000600">
    <property type="entry name" value="ROK"/>
</dbReference>
<accession>A0ABT2RYL1</accession>
<dbReference type="PANTHER" id="PTHR18964">
    <property type="entry name" value="ROK (REPRESSOR, ORF, KINASE) FAMILY"/>
    <property type="match status" value="1"/>
</dbReference>
<sequence>MKFYIGIDVGGTKIAYGLFDEARKLLVRKQTASDDQKEGQEFFEPVLEIIRGFMEETGNRGGTVEGIGIGITGFVDFEKGALTKTASLPKLNNFAVVDYLKSRLDQDIRIVMDNDCHCGALAEYRQGAGRGRRNMLYCPVSTGISSGMIIDGRLFRGSNGASGESGHMLAAVPEEVGMACSCGNVGCFNSLGSGKAILKYVKKWIKEDGESSILPELAGGVDQITTRHINEAYEKGDAVAIRAVEQMAHYLAIWIFDVYMLLNIDCIVFSGGLLAMGDKLFGRMKEEFERYHTNEFPVEFFQTELGSDSGLIGAVELLFD</sequence>
<protein>
    <submittedName>
        <fullName evidence="3">ROK family protein</fullName>
    </submittedName>
</protein>
<dbReference type="SUPFAM" id="SSF53067">
    <property type="entry name" value="Actin-like ATPase domain"/>
    <property type="match status" value="1"/>
</dbReference>
<proteinExistence type="inferred from homology"/>
<keyword evidence="2" id="KW-0472">Membrane</keyword>
<organism evidence="3 4">
    <name type="scientific">Laedolimicola ammoniilytica</name>
    <dbReference type="NCBI Taxonomy" id="2981771"/>
    <lineage>
        <taxon>Bacteria</taxon>
        <taxon>Bacillati</taxon>
        <taxon>Bacillota</taxon>
        <taxon>Clostridia</taxon>
        <taxon>Lachnospirales</taxon>
        <taxon>Lachnospiraceae</taxon>
        <taxon>Laedolimicola</taxon>
    </lineage>
</organism>
<dbReference type="Pfam" id="PF00480">
    <property type="entry name" value="ROK"/>
    <property type="match status" value="1"/>
</dbReference>
<name>A0ABT2RYL1_9FIRM</name>
<dbReference type="EMBL" id="JAOQKC010000014">
    <property type="protein sequence ID" value="MCU6697427.1"/>
    <property type="molecule type" value="Genomic_DNA"/>
</dbReference>
<reference evidence="3 4" key="1">
    <citation type="journal article" date="2021" name="ISME Commun">
        <title>Automated analysis of genomic sequences facilitates high-throughput and comprehensive description of bacteria.</title>
        <authorList>
            <person name="Hitch T.C.A."/>
        </authorList>
    </citation>
    <scope>NUCLEOTIDE SEQUENCE [LARGE SCALE GENOMIC DNA]</scope>
    <source>
        <strain evidence="3 4">Sanger_04</strain>
    </source>
</reference>
<comment type="caution">
    <text evidence="3">The sequence shown here is derived from an EMBL/GenBank/DDBJ whole genome shotgun (WGS) entry which is preliminary data.</text>
</comment>
<comment type="similarity">
    <text evidence="1">Belongs to the ROK (NagC/XylR) family.</text>
</comment>
<dbReference type="PANTHER" id="PTHR18964:SF149">
    <property type="entry name" value="BIFUNCTIONAL UDP-N-ACETYLGLUCOSAMINE 2-EPIMERASE_N-ACETYLMANNOSAMINE KINASE"/>
    <property type="match status" value="1"/>
</dbReference>
<evidence type="ECO:0000256" key="2">
    <source>
        <dbReference type="SAM" id="Phobius"/>
    </source>
</evidence>
<keyword evidence="2" id="KW-1133">Transmembrane helix</keyword>
<evidence type="ECO:0000313" key="3">
    <source>
        <dbReference type="EMBL" id="MCU6697427.1"/>
    </source>
</evidence>
<dbReference type="RefSeq" id="WP_158363858.1">
    <property type="nucleotide sequence ID" value="NZ_JAOQKC010000014.1"/>
</dbReference>
<feature type="transmembrane region" description="Helical" evidence="2">
    <location>
        <begin position="251"/>
        <end position="275"/>
    </location>
</feature>
<keyword evidence="4" id="KW-1185">Reference proteome</keyword>
<evidence type="ECO:0000313" key="4">
    <source>
        <dbReference type="Proteomes" id="UP001652461"/>
    </source>
</evidence>
<dbReference type="InterPro" id="IPR043129">
    <property type="entry name" value="ATPase_NBD"/>
</dbReference>
<dbReference type="Proteomes" id="UP001652461">
    <property type="component" value="Unassembled WGS sequence"/>
</dbReference>
<gene>
    <name evidence="3" type="ORF">OCV63_11065</name>
</gene>
<dbReference type="Gene3D" id="3.30.420.40">
    <property type="match status" value="2"/>
</dbReference>
<keyword evidence="2" id="KW-0812">Transmembrane</keyword>
<evidence type="ECO:0000256" key="1">
    <source>
        <dbReference type="ARBA" id="ARBA00006479"/>
    </source>
</evidence>